<reference evidence="2 3" key="1">
    <citation type="submission" date="2016-10" db="EMBL/GenBank/DDBJ databases">
        <authorList>
            <person name="de Groot N.N."/>
        </authorList>
    </citation>
    <scope>NUCLEOTIDE SEQUENCE [LARGE SCALE GENOMIC DNA]</scope>
    <source>
        <strain evidence="2 3">DSM 43941</strain>
    </source>
</reference>
<dbReference type="InterPro" id="IPR019606">
    <property type="entry name" value="GerMN"/>
</dbReference>
<proteinExistence type="predicted"/>
<dbReference type="AlphaFoldDB" id="A0A1H1Z3J2"/>
<dbReference type="SMART" id="SM00909">
    <property type="entry name" value="Germane"/>
    <property type="match status" value="1"/>
</dbReference>
<dbReference type="Pfam" id="PF10646">
    <property type="entry name" value="Germane"/>
    <property type="match status" value="1"/>
</dbReference>
<evidence type="ECO:0000259" key="1">
    <source>
        <dbReference type="SMART" id="SM00909"/>
    </source>
</evidence>
<dbReference type="RefSeq" id="WP_092545288.1">
    <property type="nucleotide sequence ID" value="NZ_BOMJ01000001.1"/>
</dbReference>
<evidence type="ECO:0000313" key="2">
    <source>
        <dbReference type="EMBL" id="SDT27746.1"/>
    </source>
</evidence>
<dbReference type="PROSITE" id="PS51257">
    <property type="entry name" value="PROKAR_LIPOPROTEIN"/>
    <property type="match status" value="1"/>
</dbReference>
<accession>A0A1H1Z3J2</accession>
<dbReference type="OrthoDB" id="5181063at2"/>
<feature type="domain" description="GerMN" evidence="1">
    <location>
        <begin position="78"/>
        <end position="167"/>
    </location>
</feature>
<gene>
    <name evidence="2" type="ORF">SAMN04489716_3102</name>
</gene>
<organism evidence="2 3">
    <name type="scientific">Actinoplanes derwentensis</name>
    <dbReference type="NCBI Taxonomy" id="113562"/>
    <lineage>
        <taxon>Bacteria</taxon>
        <taxon>Bacillati</taxon>
        <taxon>Actinomycetota</taxon>
        <taxon>Actinomycetes</taxon>
        <taxon>Micromonosporales</taxon>
        <taxon>Micromonosporaceae</taxon>
        <taxon>Actinoplanes</taxon>
    </lineage>
</organism>
<dbReference type="EMBL" id="LT629758">
    <property type="protein sequence ID" value="SDT27746.1"/>
    <property type="molecule type" value="Genomic_DNA"/>
</dbReference>
<evidence type="ECO:0000313" key="3">
    <source>
        <dbReference type="Proteomes" id="UP000198688"/>
    </source>
</evidence>
<dbReference type="Proteomes" id="UP000198688">
    <property type="component" value="Chromosome I"/>
</dbReference>
<protein>
    <submittedName>
        <fullName evidence="2">Sporulation and spore germination</fullName>
    </submittedName>
</protein>
<keyword evidence="3" id="KW-1185">Reference proteome</keyword>
<name>A0A1H1Z3J2_9ACTN</name>
<sequence length="189" mass="19813">MIVRRIAVVLPALFVLSGCGVPVQDEPHPITLPRRPLNVTSSAAASTDPVGEVAQVLCLIRDSRLVQTVRRADAVPTPQRQLDLLAAGPNLPEQQQGLTTALATTTLTVTLPPGSTTAAVEVTETDEGAGRSDEVLAYGQIVCTLTSRADIAGVTFQREGRSLQVPRGDGTLSGSPLRAADYRSLIGPL</sequence>
<dbReference type="STRING" id="113562.SAMN04489716_3102"/>